<keyword evidence="2 7" id="KW-0813">Transport</keyword>
<protein>
    <submittedName>
        <fullName evidence="9">Carbohydrate ABC transporter permease</fullName>
    </submittedName>
</protein>
<name>A0ABV9Q0B2_9BACL</name>
<evidence type="ECO:0000256" key="1">
    <source>
        <dbReference type="ARBA" id="ARBA00004651"/>
    </source>
</evidence>
<feature type="transmembrane region" description="Helical" evidence="7">
    <location>
        <begin position="74"/>
        <end position="101"/>
    </location>
</feature>
<evidence type="ECO:0000256" key="3">
    <source>
        <dbReference type="ARBA" id="ARBA00022475"/>
    </source>
</evidence>
<dbReference type="Pfam" id="PF00528">
    <property type="entry name" value="BPD_transp_1"/>
    <property type="match status" value="1"/>
</dbReference>
<dbReference type="Gene3D" id="1.10.3720.10">
    <property type="entry name" value="MetI-like"/>
    <property type="match status" value="1"/>
</dbReference>
<proteinExistence type="inferred from homology"/>
<keyword evidence="10" id="KW-1185">Reference proteome</keyword>
<accession>A0ABV9Q0B2</accession>
<dbReference type="SUPFAM" id="SSF161098">
    <property type="entry name" value="MetI-like"/>
    <property type="match status" value="1"/>
</dbReference>
<evidence type="ECO:0000256" key="7">
    <source>
        <dbReference type="RuleBase" id="RU363032"/>
    </source>
</evidence>
<keyword evidence="6 7" id="KW-0472">Membrane</keyword>
<dbReference type="PANTHER" id="PTHR32243">
    <property type="entry name" value="MALTOSE TRANSPORT SYSTEM PERMEASE-RELATED"/>
    <property type="match status" value="1"/>
</dbReference>
<reference evidence="10" key="1">
    <citation type="journal article" date="2019" name="Int. J. Syst. Evol. Microbiol.">
        <title>The Global Catalogue of Microorganisms (GCM) 10K type strain sequencing project: providing services to taxonomists for standard genome sequencing and annotation.</title>
        <authorList>
            <consortium name="The Broad Institute Genomics Platform"/>
            <consortium name="The Broad Institute Genome Sequencing Center for Infectious Disease"/>
            <person name="Wu L."/>
            <person name="Ma J."/>
        </authorList>
    </citation>
    <scope>NUCLEOTIDE SEQUENCE [LARGE SCALE GENOMIC DNA]</scope>
    <source>
        <strain evidence="10">WYCCWR 12678</strain>
    </source>
</reference>
<evidence type="ECO:0000256" key="2">
    <source>
        <dbReference type="ARBA" id="ARBA00022448"/>
    </source>
</evidence>
<dbReference type="CDD" id="cd06261">
    <property type="entry name" value="TM_PBP2"/>
    <property type="match status" value="1"/>
</dbReference>
<sequence length="279" mass="30141">MAAKRHLKKTAGSVVLYSLVGIALIWALLPIVWMILSSLKTEAGMFSMPPKFVFTPTFDTYAQMFSDRGNFSGFLANSMIASVLSTLISLVLGTLGGFALARGNFKKEKQISFWIISTRMAPIAAVILPLYLMFAKLGLIGTMAGLIFAYTTFNLPFALWMMMTFFKEIPIALEEAAMIDGCSKFQAFWRIALPPAAPGLVATGILCLMFSWNDFAFASVFSGNGTQTVPVAASLLITQQGIAWGQAMATGTVIITPMLIAGLAVRKYLVRGLSMGAVK</sequence>
<feature type="transmembrane region" description="Helical" evidence="7">
    <location>
        <begin position="113"/>
        <end position="134"/>
    </location>
</feature>
<evidence type="ECO:0000256" key="5">
    <source>
        <dbReference type="ARBA" id="ARBA00022989"/>
    </source>
</evidence>
<dbReference type="PANTHER" id="PTHR32243:SF18">
    <property type="entry name" value="INNER MEMBRANE ABC TRANSPORTER PERMEASE PROTEIN YCJP"/>
    <property type="match status" value="1"/>
</dbReference>
<feature type="transmembrane region" description="Helical" evidence="7">
    <location>
        <begin position="187"/>
        <end position="212"/>
    </location>
</feature>
<evidence type="ECO:0000313" key="10">
    <source>
        <dbReference type="Proteomes" id="UP001596002"/>
    </source>
</evidence>
<feature type="domain" description="ABC transmembrane type-1" evidence="8">
    <location>
        <begin position="75"/>
        <end position="265"/>
    </location>
</feature>
<comment type="subcellular location">
    <subcellularLocation>
        <location evidence="1 7">Cell membrane</location>
        <topology evidence="1 7">Multi-pass membrane protein</topology>
    </subcellularLocation>
</comment>
<keyword evidence="4 7" id="KW-0812">Transmembrane</keyword>
<feature type="transmembrane region" description="Helical" evidence="7">
    <location>
        <begin position="14"/>
        <end position="36"/>
    </location>
</feature>
<evidence type="ECO:0000259" key="8">
    <source>
        <dbReference type="PROSITE" id="PS50928"/>
    </source>
</evidence>
<evidence type="ECO:0000313" key="9">
    <source>
        <dbReference type="EMBL" id="MFC4766762.1"/>
    </source>
</evidence>
<feature type="transmembrane region" description="Helical" evidence="7">
    <location>
        <begin position="243"/>
        <end position="265"/>
    </location>
</feature>
<dbReference type="PROSITE" id="PS50928">
    <property type="entry name" value="ABC_TM1"/>
    <property type="match status" value="1"/>
</dbReference>
<dbReference type="EMBL" id="JBHSHC010000029">
    <property type="protein sequence ID" value="MFC4766762.1"/>
    <property type="molecule type" value="Genomic_DNA"/>
</dbReference>
<dbReference type="RefSeq" id="WP_380024657.1">
    <property type="nucleotide sequence ID" value="NZ_JBHSHC010000029.1"/>
</dbReference>
<comment type="caution">
    <text evidence="9">The sequence shown here is derived from an EMBL/GenBank/DDBJ whole genome shotgun (WGS) entry which is preliminary data.</text>
</comment>
<keyword evidence="5 7" id="KW-1133">Transmembrane helix</keyword>
<organism evidence="9 10">
    <name type="scientific">Effusibacillus consociatus</name>
    <dbReference type="NCBI Taxonomy" id="1117041"/>
    <lineage>
        <taxon>Bacteria</taxon>
        <taxon>Bacillati</taxon>
        <taxon>Bacillota</taxon>
        <taxon>Bacilli</taxon>
        <taxon>Bacillales</taxon>
        <taxon>Alicyclobacillaceae</taxon>
        <taxon>Effusibacillus</taxon>
    </lineage>
</organism>
<evidence type="ECO:0000256" key="4">
    <source>
        <dbReference type="ARBA" id="ARBA00022692"/>
    </source>
</evidence>
<dbReference type="InterPro" id="IPR000515">
    <property type="entry name" value="MetI-like"/>
</dbReference>
<dbReference type="InterPro" id="IPR050901">
    <property type="entry name" value="BP-dep_ABC_trans_perm"/>
</dbReference>
<dbReference type="Proteomes" id="UP001596002">
    <property type="component" value="Unassembled WGS sequence"/>
</dbReference>
<feature type="transmembrane region" description="Helical" evidence="7">
    <location>
        <begin position="140"/>
        <end position="166"/>
    </location>
</feature>
<comment type="similarity">
    <text evidence="7">Belongs to the binding-protein-dependent transport system permease family.</text>
</comment>
<keyword evidence="3" id="KW-1003">Cell membrane</keyword>
<evidence type="ECO:0000256" key="6">
    <source>
        <dbReference type="ARBA" id="ARBA00023136"/>
    </source>
</evidence>
<gene>
    <name evidence="9" type="ORF">ACFO8Q_05160</name>
</gene>
<dbReference type="InterPro" id="IPR035906">
    <property type="entry name" value="MetI-like_sf"/>
</dbReference>